<gene>
    <name evidence="8" type="primary">obg</name>
    <name evidence="11" type="ORF">L196_02135</name>
</gene>
<comment type="subunit">
    <text evidence="8">Monomer.</text>
</comment>
<dbReference type="InterPro" id="IPR014100">
    <property type="entry name" value="GTP-bd_Obg/CgtA"/>
</dbReference>
<feature type="domain" description="Obg" evidence="10">
    <location>
        <begin position="1"/>
        <end position="159"/>
    </location>
</feature>
<feature type="binding site" evidence="8">
    <location>
        <begin position="166"/>
        <end position="173"/>
    </location>
    <ligand>
        <name>GTP</name>
        <dbReference type="ChEBI" id="CHEBI:37565"/>
    </ligand>
</feature>
<dbReference type="SUPFAM" id="SSF82051">
    <property type="entry name" value="Obg GTP-binding protein N-terminal domain"/>
    <property type="match status" value="1"/>
</dbReference>
<dbReference type="FunFam" id="2.70.210.12:FF:000001">
    <property type="entry name" value="GTPase Obg"/>
    <property type="match status" value="1"/>
</dbReference>
<dbReference type="Gene3D" id="2.70.210.12">
    <property type="entry name" value="GTP1/OBG domain"/>
    <property type="match status" value="1"/>
</dbReference>
<evidence type="ECO:0000256" key="4">
    <source>
        <dbReference type="ARBA" id="ARBA00022741"/>
    </source>
</evidence>
<keyword evidence="5 8" id="KW-0378">Hydrolase</keyword>
<feature type="binding site" evidence="8">
    <location>
        <position position="173"/>
    </location>
    <ligand>
        <name>Mg(2+)</name>
        <dbReference type="ChEBI" id="CHEBI:18420"/>
    </ligand>
</feature>
<evidence type="ECO:0000256" key="6">
    <source>
        <dbReference type="ARBA" id="ARBA00022842"/>
    </source>
</evidence>
<dbReference type="GO" id="GO:0005525">
    <property type="term" value="F:GTP binding"/>
    <property type="evidence" value="ECO:0007669"/>
    <property type="project" value="UniProtKB-UniRule"/>
</dbReference>
<feature type="binding site" evidence="8">
    <location>
        <begin position="191"/>
        <end position="195"/>
    </location>
    <ligand>
        <name>GTP</name>
        <dbReference type="ChEBI" id="CHEBI:37565"/>
    </ligand>
</feature>
<comment type="similarity">
    <text evidence="1 8">Belongs to the TRAFAC class OBG-HflX-like GTPase superfamily. OBG GTPase family.</text>
</comment>
<keyword evidence="4 8" id="KW-0547">Nucleotide-binding</keyword>
<feature type="domain" description="OBG-type G" evidence="9">
    <location>
        <begin position="160"/>
        <end position="334"/>
    </location>
</feature>
<dbReference type="PANTHER" id="PTHR11702">
    <property type="entry name" value="DEVELOPMENTALLY REGULATED GTP-BINDING PROTEIN-RELATED"/>
    <property type="match status" value="1"/>
</dbReference>
<dbReference type="Proteomes" id="UP000015462">
    <property type="component" value="Unassembled WGS sequence"/>
</dbReference>
<evidence type="ECO:0000256" key="7">
    <source>
        <dbReference type="ARBA" id="ARBA00023134"/>
    </source>
</evidence>
<dbReference type="InterPro" id="IPR006169">
    <property type="entry name" value="GTP1_OBG_dom"/>
</dbReference>
<dbReference type="SUPFAM" id="SSF52540">
    <property type="entry name" value="P-loop containing nucleoside triphosphate hydrolases"/>
    <property type="match status" value="1"/>
</dbReference>
<comment type="cofactor">
    <cofactor evidence="8">
        <name>Mg(2+)</name>
        <dbReference type="ChEBI" id="CHEBI:18420"/>
    </cofactor>
</comment>
<dbReference type="PROSITE" id="PS00905">
    <property type="entry name" value="GTP1_OBG"/>
    <property type="match status" value="1"/>
</dbReference>
<dbReference type="NCBIfam" id="NF008956">
    <property type="entry name" value="PRK12299.1"/>
    <property type="match status" value="1"/>
</dbReference>
<dbReference type="NCBIfam" id="NF008955">
    <property type="entry name" value="PRK12297.1"/>
    <property type="match status" value="1"/>
</dbReference>
<dbReference type="GO" id="GO:0043022">
    <property type="term" value="F:ribosome binding"/>
    <property type="evidence" value="ECO:0007669"/>
    <property type="project" value="UniProtKB-ARBA"/>
</dbReference>
<dbReference type="AlphaFoldDB" id="A0AB33Z598"/>
<dbReference type="PROSITE" id="PS51883">
    <property type="entry name" value="OBG"/>
    <property type="match status" value="1"/>
</dbReference>
<dbReference type="EMBL" id="ASHL01000001">
    <property type="protein sequence ID" value="EPD14258.1"/>
    <property type="molecule type" value="Genomic_DNA"/>
</dbReference>
<sequence length="351" mass="38222">MKFVDEATVRVEAGNGGKGHVSFRREKYIPFGGPDGGDGGDGGSVYLQGTEALNTLIDMRFNRLIRAEHGERGQSRNCTGKGGEDLIVPVPLGTIVYDDGTDELIGDVTEEGQKLLVASGGFHGLGNTRYKSSTNRAPRQFSNGTEGEQRVLRLELKVLADVGTLGLPNAGKSSLIRAISSAQPKVANYPFTTLHPSLGVVRADELRSFVIADIPGIIEGAAEGAGLGNLFLRHLARNNLLLHVVDVEPYESDIDPVKAAKAAIEEIEKWGGDLAKKPRWLVLNKIDLLPEDEVDNYCQMIVNELKWEGPVFNVSAIRKQGTNQLVHAIMDYLEEQKRLEVEQADKPKDDS</sequence>
<comment type="subcellular location">
    <subcellularLocation>
        <location evidence="8">Cytoplasm</location>
    </subcellularLocation>
</comment>
<evidence type="ECO:0000256" key="8">
    <source>
        <dbReference type="HAMAP-Rule" id="MF_01454"/>
    </source>
</evidence>
<feature type="binding site" evidence="8">
    <location>
        <begin position="284"/>
        <end position="287"/>
    </location>
    <ligand>
        <name>GTP</name>
        <dbReference type="ChEBI" id="CHEBI:37565"/>
    </ligand>
</feature>
<evidence type="ECO:0000256" key="5">
    <source>
        <dbReference type="ARBA" id="ARBA00022801"/>
    </source>
</evidence>
<keyword evidence="2 8" id="KW-0963">Cytoplasm</keyword>
<dbReference type="GO" id="GO:0042254">
    <property type="term" value="P:ribosome biogenesis"/>
    <property type="evidence" value="ECO:0007669"/>
    <property type="project" value="UniProtKB-UniRule"/>
</dbReference>
<evidence type="ECO:0000313" key="12">
    <source>
        <dbReference type="Proteomes" id="UP000015462"/>
    </source>
</evidence>
<dbReference type="GO" id="GO:0000287">
    <property type="term" value="F:magnesium ion binding"/>
    <property type="evidence" value="ECO:0007669"/>
    <property type="project" value="InterPro"/>
</dbReference>
<accession>A0AB33Z598</accession>
<keyword evidence="12" id="KW-1185">Reference proteome</keyword>
<dbReference type="RefSeq" id="WP_015005374.1">
    <property type="nucleotide sequence ID" value="NZ_JARGOU010000002.1"/>
</dbReference>
<dbReference type="Pfam" id="PF01926">
    <property type="entry name" value="MMR_HSR1"/>
    <property type="match status" value="1"/>
</dbReference>
<comment type="caution">
    <text evidence="11">The sequence shown here is derived from an EMBL/GenBank/DDBJ whole genome shotgun (WGS) entry which is preliminary data.</text>
</comment>
<dbReference type="Pfam" id="PF01018">
    <property type="entry name" value="GTP1_OBG"/>
    <property type="match status" value="1"/>
</dbReference>
<evidence type="ECO:0000259" key="10">
    <source>
        <dbReference type="PROSITE" id="PS51883"/>
    </source>
</evidence>
<dbReference type="InterPro" id="IPR031167">
    <property type="entry name" value="G_OBG"/>
</dbReference>
<dbReference type="InterPro" id="IPR036726">
    <property type="entry name" value="GTP1_OBG_dom_sf"/>
</dbReference>
<dbReference type="InterPro" id="IPR045086">
    <property type="entry name" value="OBG_GTPase"/>
</dbReference>
<dbReference type="GO" id="GO:0005737">
    <property type="term" value="C:cytoplasm"/>
    <property type="evidence" value="ECO:0007669"/>
    <property type="project" value="UniProtKB-SubCell"/>
</dbReference>
<dbReference type="Gene3D" id="3.40.50.300">
    <property type="entry name" value="P-loop containing nucleotide triphosphate hydrolases"/>
    <property type="match status" value="1"/>
</dbReference>
<name>A0AB33Z598_9GAMM</name>
<dbReference type="EC" id="3.6.5.-" evidence="8"/>
<comment type="function">
    <text evidence="8">An essential GTPase which binds GTP, GDP and possibly (p)ppGpp with moderate affinity, with high nucleotide exchange rates and a fairly low GTP hydrolysis rate. Plays a role in control of the cell cycle, stress response, ribosome biogenesis and in those bacteria that undergo differentiation, in morphogenesis control.</text>
</comment>
<dbReference type="HAMAP" id="MF_01454">
    <property type="entry name" value="GTPase_Obg"/>
    <property type="match status" value="1"/>
</dbReference>
<evidence type="ECO:0000256" key="2">
    <source>
        <dbReference type="ARBA" id="ARBA00022490"/>
    </source>
</evidence>
<keyword evidence="3 8" id="KW-0479">Metal-binding</keyword>
<dbReference type="InterPro" id="IPR006074">
    <property type="entry name" value="GTP1-OBG_CS"/>
</dbReference>
<feature type="binding site" evidence="8">
    <location>
        <position position="193"/>
    </location>
    <ligand>
        <name>Mg(2+)</name>
        <dbReference type="ChEBI" id="CHEBI:18420"/>
    </ligand>
</feature>
<dbReference type="GO" id="GO:0003924">
    <property type="term" value="F:GTPase activity"/>
    <property type="evidence" value="ECO:0007669"/>
    <property type="project" value="UniProtKB-UniRule"/>
</dbReference>
<keyword evidence="7 8" id="KW-0342">GTP-binding</keyword>
<feature type="binding site" evidence="8">
    <location>
        <begin position="315"/>
        <end position="317"/>
    </location>
    <ligand>
        <name>GTP</name>
        <dbReference type="ChEBI" id="CHEBI:37565"/>
    </ligand>
</feature>
<dbReference type="PIRSF" id="PIRSF002401">
    <property type="entry name" value="GTP_bd_Obg/CgtA"/>
    <property type="match status" value="1"/>
</dbReference>
<organism evidence="11 12">
    <name type="scientific">Cycloclasticus pugetii</name>
    <dbReference type="NCBI Taxonomy" id="34068"/>
    <lineage>
        <taxon>Bacteria</taxon>
        <taxon>Pseudomonadati</taxon>
        <taxon>Pseudomonadota</taxon>
        <taxon>Gammaproteobacteria</taxon>
        <taxon>Thiotrichales</taxon>
        <taxon>Piscirickettsiaceae</taxon>
        <taxon>Cycloclasticus</taxon>
    </lineage>
</organism>
<dbReference type="CDD" id="cd01898">
    <property type="entry name" value="Obg"/>
    <property type="match status" value="1"/>
</dbReference>
<proteinExistence type="inferred from homology"/>
<dbReference type="PANTHER" id="PTHR11702:SF31">
    <property type="entry name" value="MITOCHONDRIAL RIBOSOME-ASSOCIATED GTPASE 2"/>
    <property type="match status" value="1"/>
</dbReference>
<dbReference type="PROSITE" id="PS51710">
    <property type="entry name" value="G_OBG"/>
    <property type="match status" value="1"/>
</dbReference>
<keyword evidence="6 8" id="KW-0460">Magnesium</keyword>
<feature type="binding site" evidence="8">
    <location>
        <begin position="213"/>
        <end position="216"/>
    </location>
    <ligand>
        <name>GTP</name>
        <dbReference type="ChEBI" id="CHEBI:37565"/>
    </ligand>
</feature>
<protein>
    <recommendedName>
        <fullName evidence="8">GTPase Obg</fullName>
        <ecNumber evidence="8">3.6.5.-</ecNumber>
    </recommendedName>
    <alternativeName>
        <fullName evidence="8">GTP-binding protein Obg</fullName>
    </alternativeName>
</protein>
<dbReference type="PRINTS" id="PR00326">
    <property type="entry name" value="GTP1OBG"/>
</dbReference>
<dbReference type="NCBIfam" id="TIGR02729">
    <property type="entry name" value="Obg_CgtA"/>
    <property type="match status" value="1"/>
</dbReference>
<evidence type="ECO:0000313" key="11">
    <source>
        <dbReference type="EMBL" id="EPD14258.1"/>
    </source>
</evidence>
<evidence type="ECO:0000259" key="9">
    <source>
        <dbReference type="PROSITE" id="PS51710"/>
    </source>
</evidence>
<evidence type="ECO:0000256" key="1">
    <source>
        <dbReference type="ARBA" id="ARBA00007699"/>
    </source>
</evidence>
<reference evidence="11 12" key="1">
    <citation type="journal article" date="2013" name="Genome Announc.">
        <title>Genome Sequence of the Pyrene- and Fluoranthene-Degrading Bacterium Cycloclasticus sp. Strain PY97M.</title>
        <authorList>
            <person name="Cui Z."/>
            <person name="Xu G."/>
            <person name="Li Q."/>
            <person name="Gao W."/>
            <person name="Zheng L."/>
        </authorList>
    </citation>
    <scope>NUCLEOTIDE SEQUENCE [LARGE SCALE GENOMIC DNA]</scope>
    <source>
        <strain evidence="11 12">PY97M</strain>
    </source>
</reference>
<dbReference type="InterPro" id="IPR027417">
    <property type="entry name" value="P-loop_NTPase"/>
</dbReference>
<evidence type="ECO:0000256" key="3">
    <source>
        <dbReference type="ARBA" id="ARBA00022723"/>
    </source>
</evidence>
<dbReference type="InterPro" id="IPR006073">
    <property type="entry name" value="GTP-bd"/>
</dbReference>